<name>A0ABY3PGB2_9CYAN</name>
<dbReference type="EMBL" id="CP063845">
    <property type="protein sequence ID" value="UFP92679.1"/>
    <property type="molecule type" value="Genomic_DNA"/>
</dbReference>
<protein>
    <submittedName>
        <fullName evidence="1">Uncharacterized protein</fullName>
    </submittedName>
</protein>
<sequence>MKEPAISGARALQRGSLRVPLVPNAKLFCTSFGTVLFLYQGERSIDRVPCHCWQVAVQDSRSSIRITSQVIPCEAHREPALDDAETLAMILTRRVNRY</sequence>
<gene>
    <name evidence="1" type="ORF">ISF26_12595</name>
</gene>
<keyword evidence="2" id="KW-1185">Reference proteome</keyword>
<dbReference type="Proteomes" id="UP001054846">
    <property type="component" value="Chromosome"/>
</dbReference>
<dbReference type="RefSeq" id="WP_230839665.1">
    <property type="nucleotide sequence ID" value="NZ_CP063845.1"/>
</dbReference>
<evidence type="ECO:0000313" key="1">
    <source>
        <dbReference type="EMBL" id="UFP92679.1"/>
    </source>
</evidence>
<organism evidence="1 2">
    <name type="scientific">Gloeobacter morelensis MG652769</name>
    <dbReference type="NCBI Taxonomy" id="2781736"/>
    <lineage>
        <taxon>Bacteria</taxon>
        <taxon>Bacillati</taxon>
        <taxon>Cyanobacteriota</taxon>
        <taxon>Cyanophyceae</taxon>
        <taxon>Gloeobacterales</taxon>
        <taxon>Gloeobacteraceae</taxon>
        <taxon>Gloeobacter</taxon>
        <taxon>Gloeobacter morelensis</taxon>
    </lineage>
</organism>
<evidence type="ECO:0000313" key="2">
    <source>
        <dbReference type="Proteomes" id="UP001054846"/>
    </source>
</evidence>
<accession>A0ABY3PGB2</accession>
<proteinExistence type="predicted"/>
<reference evidence="1 2" key="1">
    <citation type="journal article" date="2021" name="Genome Biol. Evol.">
        <title>Complete Genome Sequencing of a Novel Gloeobacter Species from a Waterfall Cave in Mexico.</title>
        <authorList>
            <person name="Saw J.H."/>
            <person name="Cardona T."/>
            <person name="Montejano G."/>
        </authorList>
    </citation>
    <scope>NUCLEOTIDE SEQUENCE [LARGE SCALE GENOMIC DNA]</scope>
    <source>
        <strain evidence="1">MG652769</strain>
    </source>
</reference>